<evidence type="ECO:0000256" key="2">
    <source>
        <dbReference type="SAM" id="SignalP"/>
    </source>
</evidence>
<dbReference type="Pfam" id="PF14543">
    <property type="entry name" value="TAXi_N"/>
    <property type="match status" value="1"/>
</dbReference>
<evidence type="ECO:0000259" key="3">
    <source>
        <dbReference type="PROSITE" id="PS51767"/>
    </source>
</evidence>
<evidence type="ECO:0000313" key="4">
    <source>
        <dbReference type="EMBL" id="KAL3613682.1"/>
    </source>
</evidence>
<dbReference type="InterPro" id="IPR001461">
    <property type="entry name" value="Aspartic_peptidase_A1"/>
</dbReference>
<keyword evidence="2" id="KW-0732">Signal</keyword>
<feature type="chain" id="PRO_5044850972" description="Peptidase A1 domain-containing protein" evidence="2">
    <location>
        <begin position="26"/>
        <end position="240"/>
    </location>
</feature>
<protein>
    <recommendedName>
        <fullName evidence="3">Peptidase A1 domain-containing protein</fullName>
    </recommendedName>
</protein>
<evidence type="ECO:0000313" key="5">
    <source>
        <dbReference type="Proteomes" id="UP001632038"/>
    </source>
</evidence>
<proteinExistence type="inferred from homology"/>
<sequence>MATLNWFFHLMMTFMLYCHFENVETAPECKRPFTDPKEMPQSTFELFHRHGLCSPTTEMNMPSTRDILEGDRLRVESLQARFKPKTKTTNKYDSRFQDTKEEVNIPAAVAGDIYAITISLGTPGQNLVLAFDTTSDLTWMRCFHNDKLSRINMEFKPNDSTSFSSVSCTSELCTKLLSNHNCVNFNNTDNTCSHDIQRVDGLYARGVLSLDELKITDDVFFNWIFVCATDVGTKIQIIIF</sequence>
<dbReference type="AlphaFoldDB" id="A0ABD3B9T2"/>
<dbReference type="InterPro" id="IPR032861">
    <property type="entry name" value="TAXi_N"/>
</dbReference>
<feature type="domain" description="Peptidase A1" evidence="3">
    <location>
        <begin position="114"/>
        <end position="240"/>
    </location>
</feature>
<gene>
    <name evidence="4" type="ORF">CASFOL_041756</name>
</gene>
<dbReference type="PROSITE" id="PS51767">
    <property type="entry name" value="PEPTIDASE_A1"/>
    <property type="match status" value="1"/>
</dbReference>
<accession>A0ABD3B9T2</accession>
<reference evidence="5" key="1">
    <citation type="journal article" date="2024" name="IScience">
        <title>Strigolactones Initiate the Formation of Haustorium-like Structures in Castilleja.</title>
        <authorList>
            <person name="Buerger M."/>
            <person name="Peterson D."/>
            <person name="Chory J."/>
        </authorList>
    </citation>
    <scope>NUCLEOTIDE SEQUENCE [LARGE SCALE GENOMIC DNA]</scope>
</reference>
<dbReference type="InterPro" id="IPR021109">
    <property type="entry name" value="Peptidase_aspartic_dom_sf"/>
</dbReference>
<dbReference type="PANTHER" id="PTHR13683:SF750">
    <property type="entry name" value="ASPARTYL PROTEASE AED1"/>
    <property type="match status" value="1"/>
</dbReference>
<organism evidence="4 5">
    <name type="scientific">Castilleja foliolosa</name>
    <dbReference type="NCBI Taxonomy" id="1961234"/>
    <lineage>
        <taxon>Eukaryota</taxon>
        <taxon>Viridiplantae</taxon>
        <taxon>Streptophyta</taxon>
        <taxon>Embryophyta</taxon>
        <taxon>Tracheophyta</taxon>
        <taxon>Spermatophyta</taxon>
        <taxon>Magnoliopsida</taxon>
        <taxon>eudicotyledons</taxon>
        <taxon>Gunneridae</taxon>
        <taxon>Pentapetalae</taxon>
        <taxon>asterids</taxon>
        <taxon>lamiids</taxon>
        <taxon>Lamiales</taxon>
        <taxon>Orobanchaceae</taxon>
        <taxon>Pedicularideae</taxon>
        <taxon>Castillejinae</taxon>
        <taxon>Castilleja</taxon>
    </lineage>
</organism>
<name>A0ABD3B9T2_9LAMI</name>
<feature type="signal peptide" evidence="2">
    <location>
        <begin position="1"/>
        <end position="25"/>
    </location>
</feature>
<evidence type="ECO:0000256" key="1">
    <source>
        <dbReference type="ARBA" id="ARBA00007447"/>
    </source>
</evidence>
<dbReference type="PANTHER" id="PTHR13683">
    <property type="entry name" value="ASPARTYL PROTEASES"/>
    <property type="match status" value="1"/>
</dbReference>
<dbReference type="EMBL" id="JAVIJP010000107">
    <property type="protein sequence ID" value="KAL3613682.1"/>
    <property type="molecule type" value="Genomic_DNA"/>
</dbReference>
<comment type="similarity">
    <text evidence="1">Belongs to the peptidase A1 family.</text>
</comment>
<dbReference type="SUPFAM" id="SSF50630">
    <property type="entry name" value="Acid proteases"/>
    <property type="match status" value="1"/>
</dbReference>
<dbReference type="Proteomes" id="UP001632038">
    <property type="component" value="Unassembled WGS sequence"/>
</dbReference>
<dbReference type="Gene3D" id="2.40.70.10">
    <property type="entry name" value="Acid Proteases"/>
    <property type="match status" value="1"/>
</dbReference>
<comment type="caution">
    <text evidence="4">The sequence shown here is derived from an EMBL/GenBank/DDBJ whole genome shotgun (WGS) entry which is preliminary data.</text>
</comment>
<dbReference type="InterPro" id="IPR033121">
    <property type="entry name" value="PEPTIDASE_A1"/>
</dbReference>
<keyword evidence="5" id="KW-1185">Reference proteome</keyword>